<sequence>MQRQHEMPHVLQDIDICICVEAWLQEHNKLRIPGFKTYRKDRIHSREVGVIFFIRNSLAYLEIKHATLTNEYIEMCDIEVNNFTPPLEILACYTPQHNPFFETPFNFLEFNTAHESKTIHTSPGIDGVNYEISQRLPVRYKLLLVDIFNDMYGKNSYPDTLTSCTCKLFETIVKNRLQWWVETQNIIPANQSGFRKGKSCADNLTSLTLKIDEAFSDKKGVLAAFLNVNGAFDHVNIDILLTQIFSDLNESPRFVHKGIPQGEVLSPLLYILYVANILSGLKKRSTEILINISIISSESARFLGIIFDYNISIIDYGSCIYINKNSTLEKLEKIQHSAMRLALGYRNSTLRNVVLCESKLPLISQRTIQLCKRFIIKSLSNKNSSTTHSIKSFVNSRKKLKTQKNTKILHQCILNLTSRNVYKITTESNFNLYTNDYHTLITSIPINTSFASKFKKDLDPNKIINDYIIEHNALDFYTDGSKVLRNGAVGCSCYCPRLNLSYSKAVKKPWFSSNNSLKRAFIVSINRSRSGHYNFAESLARIDIISDPKCLCNLYSENLNHVLWQCELYEKQRKDMISNLLKIRHYPPLCVESVIAAPDIKACKMILKFLNDCKLGI</sequence>
<dbReference type="PANTHER" id="PTHR19446">
    <property type="entry name" value="REVERSE TRANSCRIPTASES"/>
    <property type="match status" value="1"/>
</dbReference>
<evidence type="ECO:0000259" key="1">
    <source>
        <dbReference type="Pfam" id="PF00078"/>
    </source>
</evidence>
<comment type="caution">
    <text evidence="2">The sequence shown here is derived from an EMBL/GenBank/DDBJ whole genome shotgun (WGS) entry which is preliminary data.</text>
</comment>
<dbReference type="InterPro" id="IPR000477">
    <property type="entry name" value="RT_dom"/>
</dbReference>
<feature type="domain" description="Reverse transcriptase" evidence="1">
    <location>
        <begin position="161"/>
        <end position="285"/>
    </location>
</feature>
<evidence type="ECO:0000313" key="2">
    <source>
        <dbReference type="EMBL" id="OXU32275.1"/>
    </source>
</evidence>
<dbReference type="OrthoDB" id="7698353at2759"/>
<reference evidence="2 3" key="1">
    <citation type="journal article" date="2017" name="Curr. Biol.">
        <title>The Evolution of Venom by Co-option of Single-Copy Genes.</title>
        <authorList>
            <person name="Martinson E.O."/>
            <person name="Mrinalini"/>
            <person name="Kelkar Y.D."/>
            <person name="Chang C.H."/>
            <person name="Werren J.H."/>
        </authorList>
    </citation>
    <scope>NUCLEOTIDE SEQUENCE [LARGE SCALE GENOMIC DNA]</scope>
    <source>
        <strain evidence="2 3">Alberta</strain>
        <tissue evidence="2">Whole body</tissue>
    </source>
</reference>
<proteinExistence type="predicted"/>
<organism evidence="2 3">
    <name type="scientific">Trichomalopsis sarcophagae</name>
    <dbReference type="NCBI Taxonomy" id="543379"/>
    <lineage>
        <taxon>Eukaryota</taxon>
        <taxon>Metazoa</taxon>
        <taxon>Ecdysozoa</taxon>
        <taxon>Arthropoda</taxon>
        <taxon>Hexapoda</taxon>
        <taxon>Insecta</taxon>
        <taxon>Pterygota</taxon>
        <taxon>Neoptera</taxon>
        <taxon>Endopterygota</taxon>
        <taxon>Hymenoptera</taxon>
        <taxon>Apocrita</taxon>
        <taxon>Proctotrupomorpha</taxon>
        <taxon>Chalcidoidea</taxon>
        <taxon>Pteromalidae</taxon>
        <taxon>Pteromalinae</taxon>
        <taxon>Trichomalopsis</taxon>
    </lineage>
</organism>
<dbReference type="AlphaFoldDB" id="A0A232FNQ8"/>
<protein>
    <recommendedName>
        <fullName evidence="1">Reverse transcriptase domain-containing protein</fullName>
    </recommendedName>
</protein>
<evidence type="ECO:0000313" key="3">
    <source>
        <dbReference type="Proteomes" id="UP000215335"/>
    </source>
</evidence>
<dbReference type="Pfam" id="PF00078">
    <property type="entry name" value="RVT_1"/>
    <property type="match status" value="1"/>
</dbReference>
<keyword evidence="3" id="KW-1185">Reference proteome</keyword>
<dbReference type="STRING" id="543379.A0A232FNQ8"/>
<dbReference type="Proteomes" id="UP000215335">
    <property type="component" value="Unassembled WGS sequence"/>
</dbReference>
<dbReference type="EMBL" id="NNAY01000003">
    <property type="protein sequence ID" value="OXU32275.1"/>
    <property type="molecule type" value="Genomic_DNA"/>
</dbReference>
<gene>
    <name evidence="2" type="ORF">TSAR_008096</name>
</gene>
<name>A0A232FNQ8_9HYME</name>
<accession>A0A232FNQ8</accession>